<evidence type="ECO:0000313" key="2">
    <source>
        <dbReference type="EMBL" id="CAD0195508.1"/>
    </source>
</evidence>
<evidence type="ECO:0000256" key="1">
    <source>
        <dbReference type="SAM" id="MobiDB-lite"/>
    </source>
</evidence>
<organism evidence="2 3">
    <name type="scientific">Chrysodeixis includens</name>
    <name type="common">Soybean looper</name>
    <name type="synonym">Pseudoplusia includens</name>
    <dbReference type="NCBI Taxonomy" id="689277"/>
    <lineage>
        <taxon>Eukaryota</taxon>
        <taxon>Metazoa</taxon>
        <taxon>Ecdysozoa</taxon>
        <taxon>Arthropoda</taxon>
        <taxon>Hexapoda</taxon>
        <taxon>Insecta</taxon>
        <taxon>Pterygota</taxon>
        <taxon>Neoptera</taxon>
        <taxon>Endopterygota</taxon>
        <taxon>Lepidoptera</taxon>
        <taxon>Glossata</taxon>
        <taxon>Ditrysia</taxon>
        <taxon>Noctuoidea</taxon>
        <taxon>Noctuidae</taxon>
        <taxon>Plusiinae</taxon>
        <taxon>Chrysodeixis</taxon>
    </lineage>
</organism>
<dbReference type="Proteomes" id="UP001154114">
    <property type="component" value="Chromosome 3"/>
</dbReference>
<feature type="compositionally biased region" description="Polar residues" evidence="1">
    <location>
        <begin position="207"/>
        <end position="225"/>
    </location>
</feature>
<sequence>MRSPHDTNDGKEFYRDPTLQGYMECTDIHTKKTAFIQRFLRIFSCGRKRKKQPVEAVEKELEVHPDVGRLFSFSEVELDMGPRPIQADIAVQTGSSLEMQVYGSQRNVGVIQIHSSDTLTHYEGILSERKKLSLDFDFSSNPPSDELSILKFFRRARSASMQMTSIEAWPPQPFRIEEPDRHHAPSTEEKEIQVHVLNDPQDRHDAQTSTVASTSQAGVIESKQSQVRKKLRFDEKKNVQSPSIEYDSFEEDSVGIERPRRSTFTTTKNVRIEDVEPESASDVEEPSTSTNREFKSYFWGGGKNKPKKPPAKKKAQLSLR</sequence>
<feature type="region of interest" description="Disordered" evidence="1">
    <location>
        <begin position="202"/>
        <end position="320"/>
    </location>
</feature>
<feature type="compositionally biased region" description="Basic residues" evidence="1">
    <location>
        <begin position="304"/>
        <end position="320"/>
    </location>
</feature>
<dbReference type="OrthoDB" id="7477768at2759"/>
<dbReference type="AlphaFoldDB" id="A0A9N8PYV0"/>
<protein>
    <submittedName>
        <fullName evidence="2">Uncharacterized protein</fullName>
    </submittedName>
</protein>
<accession>A0A9N8PYV0</accession>
<proteinExistence type="predicted"/>
<reference evidence="2" key="1">
    <citation type="submission" date="2021-12" db="EMBL/GenBank/DDBJ databases">
        <authorList>
            <person name="King R."/>
        </authorList>
    </citation>
    <scope>NUCLEOTIDE SEQUENCE</scope>
</reference>
<feature type="compositionally biased region" description="Acidic residues" evidence="1">
    <location>
        <begin position="275"/>
        <end position="285"/>
    </location>
</feature>
<dbReference type="EMBL" id="LR824006">
    <property type="protein sequence ID" value="CAD0195508.1"/>
    <property type="molecule type" value="Genomic_DNA"/>
</dbReference>
<keyword evidence="3" id="KW-1185">Reference proteome</keyword>
<evidence type="ECO:0000313" key="3">
    <source>
        <dbReference type="Proteomes" id="UP001154114"/>
    </source>
</evidence>
<gene>
    <name evidence="2" type="ORF">CINC_LOCUS9460</name>
</gene>
<name>A0A9N8PYV0_CHRIL</name>